<accession>X1K9V2</accession>
<evidence type="ECO:0000313" key="2">
    <source>
        <dbReference type="EMBL" id="GAH86984.1"/>
    </source>
</evidence>
<name>X1K9V2_9ZZZZ</name>
<dbReference type="EMBL" id="BARU01039981">
    <property type="protein sequence ID" value="GAH86984.1"/>
    <property type="molecule type" value="Genomic_DNA"/>
</dbReference>
<organism evidence="2">
    <name type="scientific">marine sediment metagenome</name>
    <dbReference type="NCBI Taxonomy" id="412755"/>
    <lineage>
        <taxon>unclassified sequences</taxon>
        <taxon>metagenomes</taxon>
        <taxon>ecological metagenomes</taxon>
    </lineage>
</organism>
<reference evidence="2" key="1">
    <citation type="journal article" date="2014" name="Front. Microbiol.">
        <title>High frequency of phylogenetically diverse reductive dehalogenase-homologous genes in deep subseafloor sedimentary metagenomes.</title>
        <authorList>
            <person name="Kawai M."/>
            <person name="Futagami T."/>
            <person name="Toyoda A."/>
            <person name="Takaki Y."/>
            <person name="Nishi S."/>
            <person name="Hori S."/>
            <person name="Arai W."/>
            <person name="Tsubouchi T."/>
            <person name="Morono Y."/>
            <person name="Uchiyama I."/>
            <person name="Ito T."/>
            <person name="Fujiyama A."/>
            <person name="Inagaki F."/>
            <person name="Takami H."/>
        </authorList>
    </citation>
    <scope>NUCLEOTIDE SEQUENCE</scope>
    <source>
        <strain evidence="2">Expedition CK06-06</strain>
    </source>
</reference>
<feature type="non-terminal residue" evidence="2">
    <location>
        <position position="1"/>
    </location>
</feature>
<evidence type="ECO:0000256" key="1">
    <source>
        <dbReference type="SAM" id="Phobius"/>
    </source>
</evidence>
<comment type="caution">
    <text evidence="2">The sequence shown here is derived from an EMBL/GenBank/DDBJ whole genome shotgun (WGS) entry which is preliminary data.</text>
</comment>
<gene>
    <name evidence="2" type="ORF">S03H2_61881</name>
</gene>
<dbReference type="AlphaFoldDB" id="X1K9V2"/>
<keyword evidence="1" id="KW-1133">Transmembrane helix</keyword>
<keyword evidence="1" id="KW-0472">Membrane</keyword>
<protein>
    <submittedName>
        <fullName evidence="2">Uncharacterized protein</fullName>
    </submittedName>
</protein>
<feature type="transmembrane region" description="Helical" evidence="1">
    <location>
        <begin position="31"/>
        <end position="52"/>
    </location>
</feature>
<proteinExistence type="predicted"/>
<sequence>VFGILGGVAAVFGGILIGGVAIPEIAPQLTWTFWFAASAILFLASIACGVIGRRGGGED</sequence>
<keyword evidence="1" id="KW-0812">Transmembrane</keyword>